<dbReference type="GO" id="GO:0000455">
    <property type="term" value="P:enzyme-directed rRNA pseudouridine synthesis"/>
    <property type="evidence" value="ECO:0007669"/>
    <property type="project" value="TreeGrafter"/>
</dbReference>
<organism evidence="8 9">
    <name type="scientific">Helicobacter cetorum (strain ATCC BAA-429 / MIT 00-7128)</name>
    <dbReference type="NCBI Taxonomy" id="182217"/>
    <lineage>
        <taxon>Bacteria</taxon>
        <taxon>Pseudomonadati</taxon>
        <taxon>Campylobacterota</taxon>
        <taxon>Epsilonproteobacteria</taxon>
        <taxon>Campylobacterales</taxon>
        <taxon>Helicobacteraceae</taxon>
        <taxon>Helicobacter</taxon>
    </lineage>
</organism>
<name>I0EMD6_HELC0</name>
<comment type="catalytic activity">
    <reaction evidence="1">
        <text>a uridine in RNA = a pseudouridine in RNA</text>
        <dbReference type="Rhea" id="RHEA:48348"/>
        <dbReference type="Rhea" id="RHEA-COMP:12068"/>
        <dbReference type="Rhea" id="RHEA-COMP:12069"/>
        <dbReference type="ChEBI" id="CHEBI:65314"/>
        <dbReference type="ChEBI" id="CHEBI:65315"/>
    </reaction>
</comment>
<evidence type="ECO:0000256" key="6">
    <source>
        <dbReference type="PROSITE-ProRule" id="PRU00182"/>
    </source>
</evidence>
<protein>
    <recommendedName>
        <fullName evidence="4">RNA pseudouridylate synthase</fullName>
    </recommendedName>
    <alternativeName>
        <fullName evidence="5">RNA-uridine isomerase</fullName>
    </alternativeName>
</protein>
<evidence type="ECO:0000259" key="7">
    <source>
        <dbReference type="Pfam" id="PF00849"/>
    </source>
</evidence>
<dbReference type="HOGENOM" id="CLU_016902_5_0_7"/>
<dbReference type="GO" id="GO:0003723">
    <property type="term" value="F:RNA binding"/>
    <property type="evidence" value="ECO:0007669"/>
    <property type="project" value="UniProtKB-KW"/>
</dbReference>
<dbReference type="CDD" id="cd02869">
    <property type="entry name" value="PseudoU_synth_RluA_like"/>
    <property type="match status" value="1"/>
</dbReference>
<evidence type="ECO:0000256" key="3">
    <source>
        <dbReference type="ARBA" id="ARBA00023235"/>
    </source>
</evidence>
<keyword evidence="6" id="KW-0694">RNA-binding</keyword>
<sequence length="291" mass="33380">MPFIEEEFKISEPKKALFVVRDILNCSLKEAQRHIDKQRLRVDNKVVKKSQIIQGMVSLTYFKPVNNTQELVFETKDFGVFNKSAQVYTHPKGYFYHKSLLDCIQASFGRGAHPAHRLDYETSGLVLVGKNLQHTKALKALFMQQKVKKTYLALVHGKLIQSLRIDEPILVPQTIQEDLRIRSCISPLGKLAITLVEPLSYNALLDISLIRVTPLTGRTHQIRLHLSYVGHRIIGEGLYGVSDENAREYLKLKRENQAPLLMLHAISLEFNFKNANYKIVSQIPKRFLSFL</sequence>
<keyword evidence="3" id="KW-0413">Isomerase</keyword>
<dbReference type="PANTHER" id="PTHR21600:SF44">
    <property type="entry name" value="RIBOSOMAL LARGE SUBUNIT PSEUDOURIDINE SYNTHASE D"/>
    <property type="match status" value="1"/>
</dbReference>
<evidence type="ECO:0000313" key="9">
    <source>
        <dbReference type="Proteomes" id="UP000005010"/>
    </source>
</evidence>
<dbReference type="InterPro" id="IPR020103">
    <property type="entry name" value="PsdUridine_synth_cat_dom_sf"/>
</dbReference>
<dbReference type="Gene3D" id="3.30.2350.10">
    <property type="entry name" value="Pseudouridine synthase"/>
    <property type="match status" value="1"/>
</dbReference>
<dbReference type="RefSeq" id="WP_014660975.1">
    <property type="nucleotide sequence ID" value="NC_017737.1"/>
</dbReference>
<dbReference type="PROSITE" id="PS50889">
    <property type="entry name" value="S4"/>
    <property type="match status" value="1"/>
</dbReference>
<reference evidence="9" key="1">
    <citation type="submission" date="2012-04" db="EMBL/GenBank/DDBJ databases">
        <title>Complete genome sequence of Helicobacter cetorum strain MIT 00-7128.</title>
        <authorList>
            <person name="Kersulyte D."/>
            <person name="Berg D.E."/>
        </authorList>
    </citation>
    <scope>NUCLEOTIDE SEQUENCE [LARGE SCALE GENOMIC DNA]</scope>
    <source>
        <strain evidence="9">MIT 00-7128</strain>
    </source>
</reference>
<dbReference type="Proteomes" id="UP000005010">
    <property type="component" value="Chromosome"/>
</dbReference>
<dbReference type="PROSITE" id="PS01129">
    <property type="entry name" value="PSI_RLU"/>
    <property type="match status" value="1"/>
</dbReference>
<dbReference type="SUPFAM" id="SSF55120">
    <property type="entry name" value="Pseudouridine synthase"/>
    <property type="match status" value="1"/>
</dbReference>
<evidence type="ECO:0000256" key="2">
    <source>
        <dbReference type="ARBA" id="ARBA00010876"/>
    </source>
</evidence>
<dbReference type="CDD" id="cd00165">
    <property type="entry name" value="S4"/>
    <property type="match status" value="1"/>
</dbReference>
<dbReference type="KEGG" id="hce:HCW_04180"/>
<keyword evidence="9" id="KW-1185">Reference proteome</keyword>
<dbReference type="EMBL" id="CP003479">
    <property type="protein sequence ID" value="AFI04105.1"/>
    <property type="molecule type" value="Genomic_DNA"/>
</dbReference>
<dbReference type="InterPro" id="IPR006224">
    <property type="entry name" value="PsdUridine_synth_RluA-like_CS"/>
</dbReference>
<dbReference type="Pfam" id="PF00849">
    <property type="entry name" value="PseudoU_synth_2"/>
    <property type="match status" value="1"/>
</dbReference>
<dbReference type="InterPro" id="IPR050188">
    <property type="entry name" value="RluA_PseudoU_synthase"/>
</dbReference>
<feature type="domain" description="Pseudouridine synthase RsuA/RluA-like" evidence="7">
    <location>
        <begin position="80"/>
        <end position="227"/>
    </location>
</feature>
<dbReference type="InterPro" id="IPR006145">
    <property type="entry name" value="PsdUridine_synth_RsuA/RluA"/>
</dbReference>
<evidence type="ECO:0000256" key="4">
    <source>
        <dbReference type="ARBA" id="ARBA00031870"/>
    </source>
</evidence>
<dbReference type="GO" id="GO:0009982">
    <property type="term" value="F:pseudouridine synthase activity"/>
    <property type="evidence" value="ECO:0007669"/>
    <property type="project" value="InterPro"/>
</dbReference>
<proteinExistence type="inferred from homology"/>
<evidence type="ECO:0000256" key="5">
    <source>
        <dbReference type="ARBA" id="ARBA00033164"/>
    </source>
</evidence>
<comment type="similarity">
    <text evidence="2">Belongs to the pseudouridine synthase RluA family.</text>
</comment>
<dbReference type="PATRIC" id="fig|182217.3.peg.891"/>
<gene>
    <name evidence="8" type="ordered locus">HCW_04180</name>
</gene>
<dbReference type="eggNOG" id="COG0564">
    <property type="taxonomic scope" value="Bacteria"/>
</dbReference>
<dbReference type="STRING" id="182217.HCW_04180"/>
<evidence type="ECO:0000256" key="1">
    <source>
        <dbReference type="ARBA" id="ARBA00000073"/>
    </source>
</evidence>
<dbReference type="PANTHER" id="PTHR21600">
    <property type="entry name" value="MITOCHONDRIAL RNA PSEUDOURIDINE SYNTHASE"/>
    <property type="match status" value="1"/>
</dbReference>
<evidence type="ECO:0000313" key="8">
    <source>
        <dbReference type="EMBL" id="AFI04105.1"/>
    </source>
</evidence>
<accession>I0EMD6</accession>
<dbReference type="AlphaFoldDB" id="I0EMD6"/>
<dbReference type="GO" id="GO:0140098">
    <property type="term" value="F:catalytic activity, acting on RNA"/>
    <property type="evidence" value="ECO:0007669"/>
    <property type="project" value="UniProtKB-ARBA"/>
</dbReference>